<protein>
    <submittedName>
        <fullName evidence="2">Uncharacterized protein</fullName>
    </submittedName>
</protein>
<evidence type="ECO:0000313" key="2">
    <source>
        <dbReference type="EMBL" id="CAJ1389955.1"/>
    </source>
</evidence>
<dbReference type="Proteomes" id="UP001178507">
    <property type="component" value="Unassembled WGS sequence"/>
</dbReference>
<sequence>RSAQKQENSKTKALDMLWCLYEAMRLKDEEFLTQPGVVIALHRDERNRVIQCDFTAASSDLSTRSGVLHCAFNQGGAAGVLQGTKEIVRAALTSLDKQVKHGSENALRKAVELVCIDAAPDEVAASNEGHRPSFQDLQPYTPNLLIARSYKASDFLDQLFRSFVWDKASLVQRIENSPIFKMWFQECQPYARATLDARVRSLKAAKHRMASHEKPLCRLVLYIEPLIHVALRIRAERSQEDVSHDASRFLAALSAESYLQLALLADAAVEVGDLLRVADAGAGMNTAELITCVQDFEKRISYLFLHGGVFSSSGFTAWALHVLRQRYSFAVAGTQREFGGPQLPGEAVKERCLRRMQAWHKVVNSVLHAVFPDWELAAAFHVFALDGPEDARRPTPGSEAEKHFLRLAKAFQLDAGELVRQLLATQVPARRIFASRCSEASAGFGPAWAQAVWHAQKLGRPVAALQACLQRYLAFAISTCGLERRFSRQAWSFGKSADHQSLALHVAKAKLLTDYQAAEEDAIIQKAQEVWMQRHSPARESTGPRFHKGQRQGPRKGRTLAGFLRRRREAVSEGCKAAGAALSTDPLPADMLGDFWTEKHAEEVAFQQQKQVRLAQEAHELGALLPGDVPDEVLDAAPEAERRRQANARQRARQTSKRAAALQGALPDLTGRVVFVPPGMPSLQRLASERGFQLTDRRAQATVFLAESLESMSERTWAAAVLCGGSVMTWDTLQEMQGPCVSWQKALDTRRRVYWTQAAQKHSPQLHQLVVEMAKTARRWKMLDGQEDFEQQKVEAAARKQSPAVLAVTRPSEKKGLLEVLVARGAKGQRSTLSTHIQTPKEFFQFIAKQDPQRCCTGVCGY</sequence>
<keyword evidence="3" id="KW-1185">Reference proteome</keyword>
<feature type="compositionally biased region" description="Basic residues" evidence="1">
    <location>
        <begin position="545"/>
        <end position="556"/>
    </location>
</feature>
<reference evidence="2" key="1">
    <citation type="submission" date="2023-08" db="EMBL/GenBank/DDBJ databases">
        <authorList>
            <person name="Chen Y."/>
            <person name="Shah S."/>
            <person name="Dougan E. K."/>
            <person name="Thang M."/>
            <person name="Chan C."/>
        </authorList>
    </citation>
    <scope>NUCLEOTIDE SEQUENCE</scope>
</reference>
<comment type="caution">
    <text evidence="2">The sequence shown here is derived from an EMBL/GenBank/DDBJ whole genome shotgun (WGS) entry which is preliminary data.</text>
</comment>
<proteinExistence type="predicted"/>
<evidence type="ECO:0000256" key="1">
    <source>
        <dbReference type="SAM" id="MobiDB-lite"/>
    </source>
</evidence>
<organism evidence="2 3">
    <name type="scientific">Effrenium voratum</name>
    <dbReference type="NCBI Taxonomy" id="2562239"/>
    <lineage>
        <taxon>Eukaryota</taxon>
        <taxon>Sar</taxon>
        <taxon>Alveolata</taxon>
        <taxon>Dinophyceae</taxon>
        <taxon>Suessiales</taxon>
        <taxon>Symbiodiniaceae</taxon>
        <taxon>Effrenium</taxon>
    </lineage>
</organism>
<name>A0AA36ING9_9DINO</name>
<accession>A0AA36ING9</accession>
<gene>
    <name evidence="2" type="ORF">EVOR1521_LOCUS15475</name>
</gene>
<dbReference type="EMBL" id="CAUJNA010001978">
    <property type="protein sequence ID" value="CAJ1389955.1"/>
    <property type="molecule type" value="Genomic_DNA"/>
</dbReference>
<feature type="non-terminal residue" evidence="2">
    <location>
        <position position="1"/>
    </location>
</feature>
<dbReference type="AlphaFoldDB" id="A0AA36ING9"/>
<feature type="region of interest" description="Disordered" evidence="1">
    <location>
        <begin position="535"/>
        <end position="556"/>
    </location>
</feature>
<evidence type="ECO:0000313" key="3">
    <source>
        <dbReference type="Proteomes" id="UP001178507"/>
    </source>
</evidence>